<dbReference type="InterPro" id="IPR011102">
    <property type="entry name" value="Sig_transdc_His_kinase_HWE"/>
</dbReference>
<dbReference type="OrthoDB" id="341208at2"/>
<organism evidence="9 10">
    <name type="scientific">Aureimonas fodinaquatilis</name>
    <dbReference type="NCBI Taxonomy" id="2565783"/>
    <lineage>
        <taxon>Bacteria</taxon>
        <taxon>Pseudomonadati</taxon>
        <taxon>Pseudomonadota</taxon>
        <taxon>Alphaproteobacteria</taxon>
        <taxon>Hyphomicrobiales</taxon>
        <taxon>Aurantimonadaceae</taxon>
        <taxon>Aureimonas</taxon>
    </lineage>
</organism>
<evidence type="ECO:0000256" key="2">
    <source>
        <dbReference type="ARBA" id="ARBA00012438"/>
    </source>
</evidence>
<gene>
    <name evidence="9" type="ORF">FPY71_00485</name>
</gene>
<feature type="domain" description="Signal transduction histidine kinase HWE region" evidence="8">
    <location>
        <begin position="167"/>
        <end position="248"/>
    </location>
</feature>
<dbReference type="GO" id="GO:0004673">
    <property type="term" value="F:protein histidine kinase activity"/>
    <property type="evidence" value="ECO:0007669"/>
    <property type="project" value="UniProtKB-EC"/>
</dbReference>
<keyword evidence="4" id="KW-0808">Transferase</keyword>
<dbReference type="Gene3D" id="3.30.565.10">
    <property type="entry name" value="Histidine kinase-like ATPase, C-terminal domain"/>
    <property type="match status" value="1"/>
</dbReference>
<evidence type="ECO:0000256" key="3">
    <source>
        <dbReference type="ARBA" id="ARBA00022553"/>
    </source>
</evidence>
<keyword evidence="6 9" id="KW-0418">Kinase</keyword>
<keyword evidence="3" id="KW-0597">Phosphoprotein</keyword>
<dbReference type="GO" id="GO:0005524">
    <property type="term" value="F:ATP binding"/>
    <property type="evidence" value="ECO:0007669"/>
    <property type="project" value="UniProtKB-KW"/>
</dbReference>
<evidence type="ECO:0000313" key="9">
    <source>
        <dbReference type="EMBL" id="KAA0971650.1"/>
    </source>
</evidence>
<keyword evidence="7" id="KW-0067">ATP-binding</keyword>
<evidence type="ECO:0000259" key="8">
    <source>
        <dbReference type="SMART" id="SM00911"/>
    </source>
</evidence>
<reference evidence="9 10" key="1">
    <citation type="submission" date="2019-08" db="EMBL/GenBank/DDBJ databases">
        <title>Aureimonas fodiniaquatilis sp. nov., isolated from a coal mine wastewater.</title>
        <authorList>
            <person name="Kim W."/>
        </authorList>
    </citation>
    <scope>NUCLEOTIDE SEQUENCE [LARGE SCALE GENOMIC DNA]</scope>
    <source>
        <strain evidence="9 10">CAU 1482</strain>
    </source>
</reference>
<evidence type="ECO:0000313" key="10">
    <source>
        <dbReference type="Proteomes" id="UP000324738"/>
    </source>
</evidence>
<dbReference type="AlphaFoldDB" id="A0A5B0E1J0"/>
<dbReference type="PANTHER" id="PTHR41523:SF8">
    <property type="entry name" value="ETHYLENE RESPONSE SENSOR PROTEIN"/>
    <property type="match status" value="1"/>
</dbReference>
<sequence>MTTHHPFLACGGDSAKIISQMDWASTRVGDIKDWPEVLKTTLALMLCSSFPKALVWGKDLLTFHNDAFRVILGDKPLAIGRPFSEVWSEAWETIEPIAVKAMNGQSTFIENFPLTINRNGSSEQAYFTFSYSPVISAEGEILGMMDTVVETTLAVQAQQRAEILNRELTHRMRNMLTLVGSIASQTLRSGGTPQELETAFSQRLQALASVQDMLKTGHATEADVHSIIASAVAPHAIAEGRINTEGPNLHLLEPQALALSLALNELITNAIKYGSLSNDTGTISIRWNKEIPGDNGFYLHWQETGGPLVTQPIKAGFGSRLIQRHVASAFGGSAQVTYEAGGLRYEIKPAEG</sequence>
<evidence type="ECO:0000256" key="7">
    <source>
        <dbReference type="ARBA" id="ARBA00022840"/>
    </source>
</evidence>
<evidence type="ECO:0000256" key="4">
    <source>
        <dbReference type="ARBA" id="ARBA00022679"/>
    </source>
</evidence>
<evidence type="ECO:0000256" key="5">
    <source>
        <dbReference type="ARBA" id="ARBA00022741"/>
    </source>
</evidence>
<dbReference type="Gene3D" id="3.30.450.20">
    <property type="entry name" value="PAS domain"/>
    <property type="match status" value="1"/>
</dbReference>
<dbReference type="EC" id="2.7.13.3" evidence="2"/>
<proteinExistence type="predicted"/>
<name>A0A5B0E1J0_9HYPH</name>
<evidence type="ECO:0000256" key="6">
    <source>
        <dbReference type="ARBA" id="ARBA00022777"/>
    </source>
</evidence>
<dbReference type="EMBL" id="VTWH01000001">
    <property type="protein sequence ID" value="KAA0971650.1"/>
    <property type="molecule type" value="Genomic_DNA"/>
</dbReference>
<dbReference type="Proteomes" id="UP000324738">
    <property type="component" value="Unassembled WGS sequence"/>
</dbReference>
<keyword evidence="5" id="KW-0547">Nucleotide-binding</keyword>
<dbReference type="Pfam" id="PF07536">
    <property type="entry name" value="HWE_HK"/>
    <property type="match status" value="1"/>
</dbReference>
<dbReference type="SUPFAM" id="SSF55874">
    <property type="entry name" value="ATPase domain of HSP90 chaperone/DNA topoisomerase II/histidine kinase"/>
    <property type="match status" value="1"/>
</dbReference>
<keyword evidence="10" id="KW-1185">Reference proteome</keyword>
<comment type="caution">
    <text evidence="9">The sequence shown here is derived from an EMBL/GenBank/DDBJ whole genome shotgun (WGS) entry which is preliminary data.</text>
</comment>
<protein>
    <recommendedName>
        <fullName evidence="2">histidine kinase</fullName>
        <ecNumber evidence="2">2.7.13.3</ecNumber>
    </recommendedName>
</protein>
<accession>A0A5B0E1J0</accession>
<dbReference type="SMART" id="SM00911">
    <property type="entry name" value="HWE_HK"/>
    <property type="match status" value="1"/>
</dbReference>
<dbReference type="InterPro" id="IPR036890">
    <property type="entry name" value="HATPase_C_sf"/>
</dbReference>
<dbReference type="PANTHER" id="PTHR41523">
    <property type="entry name" value="TWO-COMPONENT SYSTEM SENSOR PROTEIN"/>
    <property type="match status" value="1"/>
</dbReference>
<evidence type="ECO:0000256" key="1">
    <source>
        <dbReference type="ARBA" id="ARBA00000085"/>
    </source>
</evidence>
<comment type="catalytic activity">
    <reaction evidence="1">
        <text>ATP + protein L-histidine = ADP + protein N-phospho-L-histidine.</text>
        <dbReference type="EC" id="2.7.13.3"/>
    </reaction>
</comment>